<organism evidence="1 2">
    <name type="scientific">Mesotoga infera</name>
    <dbReference type="NCBI Taxonomy" id="1236046"/>
    <lineage>
        <taxon>Bacteria</taxon>
        <taxon>Thermotogati</taxon>
        <taxon>Thermotogota</taxon>
        <taxon>Thermotogae</taxon>
        <taxon>Kosmotogales</taxon>
        <taxon>Kosmotogaceae</taxon>
        <taxon>Mesotoga</taxon>
    </lineage>
</organism>
<dbReference type="KEGG" id="minf:MESINF_0789"/>
<dbReference type="EMBL" id="LS974202">
    <property type="protein sequence ID" value="SSC12238.1"/>
    <property type="molecule type" value="Genomic_DNA"/>
</dbReference>
<dbReference type="Proteomes" id="UP000250796">
    <property type="component" value="Chromosome MESINF"/>
</dbReference>
<protein>
    <submittedName>
        <fullName evidence="1">Uncharacterized protein</fullName>
    </submittedName>
</protein>
<keyword evidence="2" id="KW-1185">Reference proteome</keyword>
<evidence type="ECO:0000313" key="1">
    <source>
        <dbReference type="EMBL" id="SSC12238.1"/>
    </source>
</evidence>
<sequence length="32" mass="3734">MRIRTFTRIRDIQKAIDKARSDSARLGNFLAL</sequence>
<reference evidence="1 2" key="1">
    <citation type="submission" date="2017-01" db="EMBL/GenBank/DDBJ databases">
        <authorList>
            <person name="Erauso G."/>
        </authorList>
    </citation>
    <scope>NUCLEOTIDE SEQUENCE [LARGE SCALE GENOMIC DNA]</scope>
    <source>
        <strain evidence="1">MESINF1</strain>
    </source>
</reference>
<dbReference type="AlphaFoldDB" id="A0A7Z7LE02"/>
<proteinExistence type="predicted"/>
<accession>A0A7Z7LE02</accession>
<evidence type="ECO:0000313" key="2">
    <source>
        <dbReference type="Proteomes" id="UP000250796"/>
    </source>
</evidence>
<gene>
    <name evidence="1" type="ORF">MESINF_0789</name>
</gene>
<name>A0A7Z7LE02_9BACT</name>